<gene>
    <name evidence="1" type="ORF">SAMN04487948_105257</name>
</gene>
<sequence>MTVTYARVWNGQTNARWGAPTPEVVGVDISGRHEEAGEYLMVAAAVHAVVDSTRIRSIEGMGFATSRAQPTLDATLAVVADAVAELPTAPDGPVVAEHGEFYEEPTERVGLEFQPAFKYIESIAERETVQAAHHAAYAARKLLL</sequence>
<protein>
    <recommendedName>
        <fullName evidence="3">DUF2209 domain-containing protein</fullName>
    </recommendedName>
</protein>
<dbReference type="Pfam" id="PF09974">
    <property type="entry name" value="DUF2209"/>
    <property type="match status" value="1"/>
</dbReference>
<proteinExistence type="predicted"/>
<dbReference type="InterPro" id="IPR014514">
    <property type="entry name" value="UCP021940"/>
</dbReference>
<organism evidence="1 2">
    <name type="scientific">Halogranum amylolyticum</name>
    <dbReference type="NCBI Taxonomy" id="660520"/>
    <lineage>
        <taxon>Archaea</taxon>
        <taxon>Methanobacteriati</taxon>
        <taxon>Methanobacteriota</taxon>
        <taxon>Stenosarchaea group</taxon>
        <taxon>Halobacteria</taxon>
        <taxon>Halobacteriales</taxon>
        <taxon>Haloferacaceae</taxon>
    </lineage>
</organism>
<evidence type="ECO:0000313" key="2">
    <source>
        <dbReference type="Proteomes" id="UP000199126"/>
    </source>
</evidence>
<dbReference type="Proteomes" id="UP000199126">
    <property type="component" value="Unassembled WGS sequence"/>
</dbReference>
<dbReference type="EMBL" id="FODV01000005">
    <property type="protein sequence ID" value="SEO80769.1"/>
    <property type="molecule type" value="Genomic_DNA"/>
</dbReference>
<dbReference type="AlphaFoldDB" id="A0A1H8SP92"/>
<reference evidence="2" key="1">
    <citation type="submission" date="2016-10" db="EMBL/GenBank/DDBJ databases">
        <authorList>
            <person name="Varghese N."/>
            <person name="Submissions S."/>
        </authorList>
    </citation>
    <scope>NUCLEOTIDE SEQUENCE [LARGE SCALE GENOMIC DNA]</scope>
    <source>
        <strain evidence="2">CGMCC 1.10121</strain>
    </source>
</reference>
<accession>A0A1H8SP92</accession>
<evidence type="ECO:0008006" key="3">
    <source>
        <dbReference type="Google" id="ProtNLM"/>
    </source>
</evidence>
<keyword evidence="2" id="KW-1185">Reference proteome</keyword>
<name>A0A1H8SP92_9EURY</name>
<evidence type="ECO:0000313" key="1">
    <source>
        <dbReference type="EMBL" id="SEO80769.1"/>
    </source>
</evidence>